<feature type="compositionally biased region" description="Basic and acidic residues" evidence="1">
    <location>
        <begin position="828"/>
        <end position="852"/>
    </location>
</feature>
<feature type="compositionally biased region" description="Basic and acidic residues" evidence="1">
    <location>
        <begin position="204"/>
        <end position="222"/>
    </location>
</feature>
<feature type="region of interest" description="Disordered" evidence="1">
    <location>
        <begin position="240"/>
        <end position="260"/>
    </location>
</feature>
<gene>
    <name evidence="3" type="ORF">DCHRY22_LOCUS4876</name>
</gene>
<accession>A0A8J2QKS6</accession>
<evidence type="ECO:0000256" key="2">
    <source>
        <dbReference type="SAM" id="SignalP"/>
    </source>
</evidence>
<feature type="region of interest" description="Disordered" evidence="1">
    <location>
        <begin position="664"/>
        <end position="769"/>
    </location>
</feature>
<feature type="compositionally biased region" description="Basic and acidic residues" evidence="1">
    <location>
        <begin position="991"/>
        <end position="1002"/>
    </location>
</feature>
<evidence type="ECO:0000313" key="3">
    <source>
        <dbReference type="EMBL" id="CAG9563778.1"/>
    </source>
</evidence>
<feature type="compositionally biased region" description="Basic and acidic residues" evidence="1">
    <location>
        <begin position="1079"/>
        <end position="1090"/>
    </location>
</feature>
<proteinExistence type="predicted"/>
<protein>
    <submittedName>
        <fullName evidence="3">(African queen) hypothetical protein</fullName>
    </submittedName>
</protein>
<dbReference type="Proteomes" id="UP000789524">
    <property type="component" value="Unassembled WGS sequence"/>
</dbReference>
<sequence>MRLWFVALTLHVFLSSIECGKRTPHNRRSVGHTNLPVSKGGWRPVVGSGGLVYGPLGTAPLHAPYKIPLVDLYPSSARPVTARDVNKLTSIAQSYRPTTIRTVSVSPHAFPNNQPINSYLHQFALPNTNNYYKFVQNFPAENLLIRNPHNPYSARPVLQKQQTKQKQQYHNNILQQLTNVQPVQFGQYQTAKPIDIYKPNEANSRPDGKRPQSAETEIFKPEVYKLPDSYTSNQYNTQPVKTAQQQSFGQQKQSFNQQQQSFPQQQQFFAQQQQSFGQQQQSFGQQQYFGHLTGQQGGGQKINQYGHPFQDTISNFQQFPPSILGTFGSFGVQSVKARDPYPATKTTYAPQQTTKQAFLNSLNYSPNLFKSTPTIFSTTTPKLTTAQNNLLFGSTLNNLGFTPTQQSKLANPLKVDPNPDVKNYFKPSLQDPFIKNLHNIDYNRVTTYNPQSQHTSTLASPLYKDYSYQSQNVPVHKYDNTDSKLNYNTNKHTISDSVGLNQQVAQQYTSAPGLFDLESSLNALSHRPSYAVVENFSEDIITSASPAAWTVTPQSYSEEAVTQHEKPTTSNPEEFSIVTENVRGYEDTGINYSTEVDSQSRRPLGDDFEPINKNKLKDYYYRVSTPTSHEDRPYKRLKKPTESYRLEQTTESSVNKEINNIDAETLPTLPPSLHFKRPSTQETVDKDRIRKRNKIRRRRPPQVNRYREEISTKSETSPSDEITTTVSSEIHTIRPRVKPTKSRTEPTATTPTVTTELTTSALPTTSPTKPTLIKKKLLGYRRPTTTTASPVETTTTTTTQSIKQDIQQDVIKESSIMKIFSRLQTPKAPEHSYERVNETPDYSHKQDEKDTPTSDVSVSLTDTLKTTDSIKEYSFHRDARPLENKETTTETLKLKKENEPTTTLRTTTSSQNAGKIQRTRQKNKLDRPKFSVKDYRSRLNSTTSTTEKIDSTTKAKFPSRKSVYTESLFSDIETTTERKKFTPKEPRHKLNRTDNNEQEIHSRHNNRNGQKQNTDENGGHKISSRVRNGQRRQKPVEDTTEQGSTTPHKRPQRKKPQDSQIGESVQDVTVVETTSNSDQRNDVTSERSRSESAIMKIADKKHQDHIERLFEHSKRVSDLTLAASKDYNTPGMFKTVSSNSRRIPSYFTIATDDPILPIEAFFPQLNQKKES</sequence>
<comment type="caution">
    <text evidence="3">The sequence shown here is derived from an EMBL/GenBank/DDBJ whole genome shotgun (WGS) entry which is preliminary data.</text>
</comment>
<feature type="region of interest" description="Disordered" evidence="1">
    <location>
        <begin position="975"/>
        <end position="1091"/>
    </location>
</feature>
<evidence type="ECO:0000256" key="1">
    <source>
        <dbReference type="SAM" id="MobiDB-lite"/>
    </source>
</evidence>
<feature type="compositionally biased region" description="Low complexity" evidence="1">
    <location>
        <begin position="745"/>
        <end position="769"/>
    </location>
</feature>
<dbReference type="OrthoDB" id="8193595at2759"/>
<keyword evidence="4" id="KW-1185">Reference proteome</keyword>
<dbReference type="AlphaFoldDB" id="A0A8J2QKS6"/>
<feature type="compositionally biased region" description="Polar residues" evidence="1">
    <location>
        <begin position="713"/>
        <end position="730"/>
    </location>
</feature>
<feature type="compositionally biased region" description="Basic residues" evidence="1">
    <location>
        <begin position="1022"/>
        <end position="1033"/>
    </location>
</feature>
<feature type="compositionally biased region" description="Low complexity" evidence="1">
    <location>
        <begin position="244"/>
        <end position="260"/>
    </location>
</feature>
<reference evidence="3" key="1">
    <citation type="submission" date="2021-09" db="EMBL/GenBank/DDBJ databases">
        <authorList>
            <person name="Martin H S."/>
        </authorList>
    </citation>
    <scope>NUCLEOTIDE SEQUENCE</scope>
</reference>
<name>A0A8J2QKS6_9NEOP</name>
<feature type="compositionally biased region" description="Basic and acidic residues" evidence="1">
    <location>
        <begin position="880"/>
        <end position="899"/>
    </location>
</feature>
<feature type="compositionally biased region" description="Basic and acidic residues" evidence="1">
    <location>
        <begin position="923"/>
        <end position="937"/>
    </location>
</feature>
<feature type="chain" id="PRO_5035188288" evidence="2">
    <location>
        <begin position="20"/>
        <end position="1171"/>
    </location>
</feature>
<dbReference type="EMBL" id="CAKASE010000050">
    <property type="protein sequence ID" value="CAG9563778.1"/>
    <property type="molecule type" value="Genomic_DNA"/>
</dbReference>
<evidence type="ECO:0000313" key="4">
    <source>
        <dbReference type="Proteomes" id="UP000789524"/>
    </source>
</evidence>
<feature type="region of interest" description="Disordered" evidence="1">
    <location>
        <begin position="880"/>
        <end position="961"/>
    </location>
</feature>
<feature type="compositionally biased region" description="Basic and acidic residues" evidence="1">
    <location>
        <begin position="975"/>
        <end position="985"/>
    </location>
</feature>
<feature type="compositionally biased region" description="Basic residues" evidence="1">
    <location>
        <begin position="689"/>
        <end position="700"/>
    </location>
</feature>
<feature type="signal peptide" evidence="2">
    <location>
        <begin position="1"/>
        <end position="19"/>
    </location>
</feature>
<feature type="region of interest" description="Disordered" evidence="1">
    <location>
        <begin position="823"/>
        <end position="856"/>
    </location>
</feature>
<organism evidence="3 4">
    <name type="scientific">Danaus chrysippus</name>
    <name type="common">African queen</name>
    <dbReference type="NCBI Taxonomy" id="151541"/>
    <lineage>
        <taxon>Eukaryota</taxon>
        <taxon>Metazoa</taxon>
        <taxon>Ecdysozoa</taxon>
        <taxon>Arthropoda</taxon>
        <taxon>Hexapoda</taxon>
        <taxon>Insecta</taxon>
        <taxon>Pterygota</taxon>
        <taxon>Neoptera</taxon>
        <taxon>Endopterygota</taxon>
        <taxon>Lepidoptera</taxon>
        <taxon>Glossata</taxon>
        <taxon>Ditrysia</taxon>
        <taxon>Papilionoidea</taxon>
        <taxon>Nymphalidae</taxon>
        <taxon>Danainae</taxon>
        <taxon>Danaini</taxon>
        <taxon>Danaina</taxon>
        <taxon>Danaus</taxon>
        <taxon>Anosia</taxon>
    </lineage>
</organism>
<feature type="compositionally biased region" description="Polar residues" evidence="1">
    <location>
        <begin position="1058"/>
        <end position="1078"/>
    </location>
</feature>
<feature type="region of interest" description="Disordered" evidence="1">
    <location>
        <begin position="192"/>
        <end position="222"/>
    </location>
</feature>
<keyword evidence="2" id="KW-0732">Signal</keyword>